<evidence type="ECO:0000313" key="2">
    <source>
        <dbReference type="Proteomes" id="UP001233271"/>
    </source>
</evidence>
<dbReference type="GeneID" id="85496204"/>
<organism evidence="1 2">
    <name type="scientific">Cutaneotrichosporon cavernicola</name>
    <dbReference type="NCBI Taxonomy" id="279322"/>
    <lineage>
        <taxon>Eukaryota</taxon>
        <taxon>Fungi</taxon>
        <taxon>Dikarya</taxon>
        <taxon>Basidiomycota</taxon>
        <taxon>Agaricomycotina</taxon>
        <taxon>Tremellomycetes</taxon>
        <taxon>Trichosporonales</taxon>
        <taxon>Trichosporonaceae</taxon>
        <taxon>Cutaneotrichosporon</taxon>
    </lineage>
</organism>
<dbReference type="KEGG" id="ccac:CcaHIS019_0411540"/>
<gene>
    <name evidence="1" type="ORF">CcaverHIS019_0411540</name>
</gene>
<protein>
    <recommendedName>
        <fullName evidence="3">F-box domain-containing protein</fullName>
    </recommendedName>
</protein>
<evidence type="ECO:0000313" key="1">
    <source>
        <dbReference type="EMBL" id="BEI92334.1"/>
    </source>
</evidence>
<accession>A0AA48L5G5</accession>
<dbReference type="RefSeq" id="XP_060457599.1">
    <property type="nucleotide sequence ID" value="XM_060601069.1"/>
</dbReference>
<name>A0AA48L5G5_9TREE</name>
<reference evidence="1" key="1">
    <citation type="journal article" date="2023" name="BMC Genomics">
        <title>Chromosome-level genome assemblies of Cutaneotrichosporon spp. (Trichosporonales, Basidiomycota) reveal imbalanced evolution between nucleotide sequences and chromosome synteny.</title>
        <authorList>
            <person name="Kobayashi Y."/>
            <person name="Kayamori A."/>
            <person name="Aoki K."/>
            <person name="Shiwa Y."/>
            <person name="Matsutani M."/>
            <person name="Fujita N."/>
            <person name="Sugita T."/>
            <person name="Iwasaki W."/>
            <person name="Tanaka N."/>
            <person name="Takashima M."/>
        </authorList>
    </citation>
    <scope>NUCLEOTIDE SEQUENCE</scope>
    <source>
        <strain evidence="1">HIS019</strain>
    </source>
</reference>
<dbReference type="EMBL" id="AP028215">
    <property type="protein sequence ID" value="BEI92334.1"/>
    <property type="molecule type" value="Genomic_DNA"/>
</dbReference>
<evidence type="ECO:0008006" key="3">
    <source>
        <dbReference type="Google" id="ProtNLM"/>
    </source>
</evidence>
<proteinExistence type="predicted"/>
<dbReference type="AlphaFoldDB" id="A0AA48L5G5"/>
<keyword evidence="2" id="KW-1185">Reference proteome</keyword>
<sequence length="290" mass="32430">MADTNDATNGPTIDHLAYPHVIERVLQFADARTLLAFSRTAQAYRPCAAVATRHIVVEPCGRSLALRSSRGSLGIEVEPQAHHIPAHAHIPMASLTHTRVLDFIGPVGRNAPRLLQSIPADIVRVIQRDGIARHNFVAFKSTTTIVFGDLVLRSDAHVSAYWSGPGVPPNTRLVWNIKGIRSGSPVTNKLTDKGLREMVLHFSIDSICKLQPEWFDLLSKWIMILSNLEEIKMRFVGLDELLERLDMPPTSIWILARGKLGKRASFISAEAYELEVGREQYELETCEELW</sequence>
<dbReference type="Proteomes" id="UP001233271">
    <property type="component" value="Chromosome 4"/>
</dbReference>